<name>A0A7Y9LNZ0_9BURK</name>
<protein>
    <submittedName>
        <fullName evidence="1">Uncharacterized protein</fullName>
    </submittedName>
</protein>
<comment type="caution">
    <text evidence="1">The sequence shown here is derived from an EMBL/GenBank/DDBJ whole genome shotgun (WGS) entry which is preliminary data.</text>
</comment>
<organism evidence="1 2">
    <name type="scientific">Pigmentiphaga litoralis</name>
    <dbReference type="NCBI Taxonomy" id="516702"/>
    <lineage>
        <taxon>Bacteria</taxon>
        <taxon>Pseudomonadati</taxon>
        <taxon>Pseudomonadota</taxon>
        <taxon>Betaproteobacteria</taxon>
        <taxon>Burkholderiales</taxon>
        <taxon>Alcaligenaceae</taxon>
        <taxon>Pigmentiphaga</taxon>
    </lineage>
</organism>
<sequence length="66" mass="7372">MKQSELDALTDFAHASRDMVDAYIKASKAGADPALWDTFLEARERTGMSGHRLYRFGVKLRVGEAI</sequence>
<dbReference type="RefSeq" id="WP_179589248.1">
    <property type="nucleotide sequence ID" value="NZ_BMXQ01000002.1"/>
</dbReference>
<keyword evidence="2" id="KW-1185">Reference proteome</keyword>
<dbReference type="EMBL" id="JACBYR010000002">
    <property type="protein sequence ID" value="NYE85277.1"/>
    <property type="molecule type" value="Genomic_DNA"/>
</dbReference>
<evidence type="ECO:0000313" key="1">
    <source>
        <dbReference type="EMBL" id="NYE85277.1"/>
    </source>
</evidence>
<evidence type="ECO:0000313" key="2">
    <source>
        <dbReference type="Proteomes" id="UP000542125"/>
    </source>
</evidence>
<reference evidence="1 2" key="1">
    <citation type="submission" date="2020-07" db="EMBL/GenBank/DDBJ databases">
        <title>Genomic Encyclopedia of Type Strains, Phase IV (KMG-V): Genome sequencing to study the core and pangenomes of soil and plant-associated prokaryotes.</title>
        <authorList>
            <person name="Whitman W."/>
        </authorList>
    </citation>
    <scope>NUCLEOTIDE SEQUENCE [LARGE SCALE GENOMIC DNA]</scope>
    <source>
        <strain evidence="1 2">SAS40</strain>
    </source>
</reference>
<proteinExistence type="predicted"/>
<dbReference type="Proteomes" id="UP000542125">
    <property type="component" value="Unassembled WGS sequence"/>
</dbReference>
<accession>A0A7Y9LNZ0</accession>
<dbReference type="AlphaFoldDB" id="A0A7Y9LNZ0"/>
<gene>
    <name evidence="1" type="ORF">FHW18_004584</name>
</gene>